<reference evidence="4 5" key="3">
    <citation type="submission" date="2020-08" db="EMBL/GenBank/DDBJ databases">
        <title>Genomic Encyclopedia of Type Strains, Phase IV (KMG-IV): sequencing the most valuable type-strain genomes for metagenomic binning, comparative biology and taxonomic classification.</title>
        <authorList>
            <person name="Goeker M."/>
        </authorList>
    </citation>
    <scope>NUCLEOTIDE SEQUENCE [LARGE SCALE GENOMIC DNA]</scope>
    <source>
        <strain evidence="4 5">DSM 27521</strain>
    </source>
</reference>
<name>A0A7W8KHI5_9DEIO</name>
<keyword evidence="2" id="KW-0472">Membrane</keyword>
<keyword evidence="2" id="KW-1133">Transmembrane helix</keyword>
<accession>A0A7W8KHI5</accession>
<sequence length="213" mass="22598">MLTKLSPRNLFLVALAACVLLIGLWYMLRFQPRQQQISDLSGQLDTLNTQVATLRTAAARLPTLRTEVEAMRTDREKFLAALPSAANFGPVLDELRLTTASTGARMNNFTVQTGNVANLPGGVRPLNLTVGITGKFAQVFQTLRDIETMSRFTTVSNVSLQLPTATSFDPDLEGSLGMTVYTFDPAQAAAQAGSTSGTPAAPSAPPAAPGGTQ</sequence>
<evidence type="ECO:0000313" key="6">
    <source>
        <dbReference type="Proteomes" id="UP000619376"/>
    </source>
</evidence>
<comment type="caution">
    <text evidence="4">The sequence shown here is derived from an EMBL/GenBank/DDBJ whole genome shotgun (WGS) entry which is preliminary data.</text>
</comment>
<dbReference type="GO" id="GO:0043107">
    <property type="term" value="P:type IV pilus-dependent motility"/>
    <property type="evidence" value="ECO:0007669"/>
    <property type="project" value="InterPro"/>
</dbReference>
<dbReference type="Gene3D" id="3.30.70.60">
    <property type="match status" value="1"/>
</dbReference>
<reference evidence="6" key="2">
    <citation type="journal article" date="2019" name="Int. J. Syst. Evol. Microbiol.">
        <title>The Global Catalogue of Microorganisms (GCM) 10K type strain sequencing project: providing services to taxonomists for standard genome sequencing and annotation.</title>
        <authorList>
            <consortium name="The Broad Institute Genomics Platform"/>
            <consortium name="The Broad Institute Genome Sequencing Center for Infectious Disease"/>
            <person name="Wu L."/>
            <person name="Ma J."/>
        </authorList>
    </citation>
    <scope>NUCLEOTIDE SEQUENCE [LARGE SCALE GENOMIC DNA]</scope>
    <source>
        <strain evidence="6">CGMCC 1.18437</strain>
    </source>
</reference>
<feature type="region of interest" description="Disordered" evidence="1">
    <location>
        <begin position="188"/>
        <end position="213"/>
    </location>
</feature>
<gene>
    <name evidence="3" type="ORF">GCM10017781_26590</name>
    <name evidence="4" type="ORF">HNQ07_002589</name>
</gene>
<feature type="transmembrane region" description="Helical" evidence="2">
    <location>
        <begin position="9"/>
        <end position="28"/>
    </location>
</feature>
<feature type="compositionally biased region" description="Low complexity" evidence="1">
    <location>
        <begin position="188"/>
        <end position="201"/>
    </location>
</feature>
<dbReference type="RefSeq" id="WP_184112388.1">
    <property type="nucleotide sequence ID" value="NZ_BNAJ01000006.1"/>
</dbReference>
<dbReference type="Proteomes" id="UP000619376">
    <property type="component" value="Unassembled WGS sequence"/>
</dbReference>
<evidence type="ECO:0000313" key="4">
    <source>
        <dbReference type="EMBL" id="MBB5377116.1"/>
    </source>
</evidence>
<proteinExistence type="predicted"/>
<reference evidence="3" key="4">
    <citation type="submission" date="2024-05" db="EMBL/GenBank/DDBJ databases">
        <authorList>
            <person name="Sun Q."/>
            <person name="Zhou Y."/>
        </authorList>
    </citation>
    <scope>NUCLEOTIDE SEQUENCE</scope>
    <source>
        <strain evidence="3">CGMCC 1.18437</strain>
    </source>
</reference>
<keyword evidence="2" id="KW-0812">Transmembrane</keyword>
<dbReference type="Proteomes" id="UP000539473">
    <property type="component" value="Unassembled WGS sequence"/>
</dbReference>
<keyword evidence="6" id="KW-1185">Reference proteome</keyword>
<evidence type="ECO:0000256" key="1">
    <source>
        <dbReference type="SAM" id="MobiDB-lite"/>
    </source>
</evidence>
<dbReference type="AlphaFoldDB" id="A0A7W8KHI5"/>
<dbReference type="PANTHER" id="PTHR39555:SF1">
    <property type="entry name" value="TYPE IV PILUS INNER MEMBRANE COMPONENT PILO"/>
    <property type="match status" value="1"/>
</dbReference>
<dbReference type="InterPro" id="IPR007445">
    <property type="entry name" value="PilO"/>
</dbReference>
<dbReference type="PANTHER" id="PTHR39555">
    <property type="entry name" value="FIMBRIAL ASSEMBLY PROTEIN PILO-LIKE PROTEIN-RELATED"/>
    <property type="match status" value="1"/>
</dbReference>
<reference evidence="3" key="1">
    <citation type="journal article" date="2014" name="Int. J. Syst. Evol. Microbiol.">
        <title>Complete genome of a new Firmicutes species belonging to the dominant human colonic microbiota ('Ruminococcus bicirculans') reveals two chromosomes and a selective capacity to utilize plant glucans.</title>
        <authorList>
            <consortium name="NISC Comparative Sequencing Program"/>
            <person name="Wegmann U."/>
            <person name="Louis P."/>
            <person name="Goesmann A."/>
            <person name="Henrissat B."/>
            <person name="Duncan S.H."/>
            <person name="Flint H.J."/>
        </authorList>
    </citation>
    <scope>NUCLEOTIDE SEQUENCE</scope>
    <source>
        <strain evidence="3">CGMCC 1.18437</strain>
    </source>
</reference>
<dbReference type="EMBL" id="BNAJ01000006">
    <property type="protein sequence ID" value="GHF48887.1"/>
    <property type="molecule type" value="Genomic_DNA"/>
</dbReference>
<evidence type="ECO:0000313" key="3">
    <source>
        <dbReference type="EMBL" id="GHF48887.1"/>
    </source>
</evidence>
<feature type="compositionally biased region" description="Pro residues" evidence="1">
    <location>
        <begin position="202"/>
        <end position="213"/>
    </location>
</feature>
<dbReference type="EMBL" id="JACHFK010000006">
    <property type="protein sequence ID" value="MBB5377116.1"/>
    <property type="molecule type" value="Genomic_DNA"/>
</dbReference>
<evidence type="ECO:0000256" key="2">
    <source>
        <dbReference type="SAM" id="Phobius"/>
    </source>
</evidence>
<protein>
    <submittedName>
        <fullName evidence="4">Type IV pilus assembly protein PilO</fullName>
    </submittedName>
</protein>
<evidence type="ECO:0000313" key="5">
    <source>
        <dbReference type="Proteomes" id="UP000539473"/>
    </source>
</evidence>
<organism evidence="4 5">
    <name type="scientific">Deinococcus metalli</name>
    <dbReference type="NCBI Taxonomy" id="1141878"/>
    <lineage>
        <taxon>Bacteria</taxon>
        <taxon>Thermotogati</taxon>
        <taxon>Deinococcota</taxon>
        <taxon>Deinococci</taxon>
        <taxon>Deinococcales</taxon>
        <taxon>Deinococcaceae</taxon>
        <taxon>Deinococcus</taxon>
    </lineage>
</organism>
<dbReference type="Pfam" id="PF04350">
    <property type="entry name" value="PilO"/>
    <property type="match status" value="1"/>
</dbReference>
<dbReference type="GO" id="GO:0043683">
    <property type="term" value="P:type IV pilus assembly"/>
    <property type="evidence" value="ECO:0007669"/>
    <property type="project" value="InterPro"/>
</dbReference>
<dbReference type="InterPro" id="IPR014717">
    <property type="entry name" value="Transl_elong_EF1B/ribsomal_bS6"/>
</dbReference>